<keyword evidence="3" id="KW-1185">Reference proteome</keyword>
<gene>
    <name evidence="2" type="ORF">DERF_007775</name>
</gene>
<dbReference type="Proteomes" id="UP000790347">
    <property type="component" value="Unassembled WGS sequence"/>
</dbReference>
<evidence type="ECO:0000313" key="2">
    <source>
        <dbReference type="EMBL" id="KAH9517075.1"/>
    </source>
</evidence>
<keyword evidence="1" id="KW-0472">Membrane</keyword>
<organism evidence="2 3">
    <name type="scientific">Dermatophagoides farinae</name>
    <name type="common">American house dust mite</name>
    <dbReference type="NCBI Taxonomy" id="6954"/>
    <lineage>
        <taxon>Eukaryota</taxon>
        <taxon>Metazoa</taxon>
        <taxon>Ecdysozoa</taxon>
        <taxon>Arthropoda</taxon>
        <taxon>Chelicerata</taxon>
        <taxon>Arachnida</taxon>
        <taxon>Acari</taxon>
        <taxon>Acariformes</taxon>
        <taxon>Sarcoptiformes</taxon>
        <taxon>Astigmata</taxon>
        <taxon>Psoroptidia</taxon>
        <taxon>Analgoidea</taxon>
        <taxon>Pyroglyphidae</taxon>
        <taxon>Dermatophagoidinae</taxon>
        <taxon>Dermatophagoides</taxon>
    </lineage>
</organism>
<feature type="transmembrane region" description="Helical" evidence="1">
    <location>
        <begin position="63"/>
        <end position="81"/>
    </location>
</feature>
<reference evidence="2" key="2">
    <citation type="journal article" date="2022" name="Res Sq">
        <title>Comparative Genomics Reveals Insights into the Divergent Evolution of Astigmatic Mites and Household Pest Adaptations.</title>
        <authorList>
            <person name="Xiong Q."/>
            <person name="Wan A.T.-Y."/>
            <person name="Liu X.-Y."/>
            <person name="Fung C.S.-H."/>
            <person name="Xiao X."/>
            <person name="Malainual N."/>
            <person name="Hou J."/>
            <person name="Wang L."/>
            <person name="Wang M."/>
            <person name="Yang K."/>
            <person name="Cui Y."/>
            <person name="Leung E."/>
            <person name="Nong W."/>
            <person name="Shin S.-K."/>
            <person name="Au S."/>
            <person name="Jeong K.Y."/>
            <person name="Chew F.T."/>
            <person name="Hui J."/>
            <person name="Leung T.F."/>
            <person name="Tungtrongchitr A."/>
            <person name="Zhong N."/>
            <person name="Liu Z."/>
            <person name="Tsui S."/>
        </authorList>
    </citation>
    <scope>NUCLEOTIDE SEQUENCE</scope>
    <source>
        <strain evidence="2">Derf</strain>
        <tissue evidence="2">Whole organism</tissue>
    </source>
</reference>
<dbReference type="AlphaFoldDB" id="A0A922L4U0"/>
<reference evidence="2" key="1">
    <citation type="submission" date="2013-05" db="EMBL/GenBank/DDBJ databases">
        <authorList>
            <person name="Yim A.K.Y."/>
            <person name="Chan T.F."/>
            <person name="Ji K.M."/>
            <person name="Liu X.Y."/>
            <person name="Zhou J.W."/>
            <person name="Li R.Q."/>
            <person name="Yang K.Y."/>
            <person name="Li J."/>
            <person name="Li M."/>
            <person name="Law P.T.W."/>
            <person name="Wu Y.L."/>
            <person name="Cai Z.L."/>
            <person name="Qin H."/>
            <person name="Bao Y."/>
            <person name="Leung R.K.K."/>
            <person name="Ng P.K.S."/>
            <person name="Zou J."/>
            <person name="Zhong X.J."/>
            <person name="Ran P.X."/>
            <person name="Zhong N.S."/>
            <person name="Liu Z.G."/>
            <person name="Tsui S.K.W."/>
        </authorList>
    </citation>
    <scope>NUCLEOTIDE SEQUENCE</scope>
    <source>
        <strain evidence="2">Derf</strain>
        <tissue evidence="2">Whole organism</tissue>
    </source>
</reference>
<evidence type="ECO:0000313" key="3">
    <source>
        <dbReference type="Proteomes" id="UP000790347"/>
    </source>
</evidence>
<feature type="transmembrane region" description="Helical" evidence="1">
    <location>
        <begin position="21"/>
        <end position="43"/>
    </location>
</feature>
<dbReference type="EMBL" id="ASGP02000003">
    <property type="protein sequence ID" value="KAH9517075.1"/>
    <property type="molecule type" value="Genomic_DNA"/>
</dbReference>
<proteinExistence type="predicted"/>
<keyword evidence="1" id="KW-0812">Transmembrane</keyword>
<accession>A0A922L4U0</accession>
<name>A0A922L4U0_DERFA</name>
<protein>
    <submittedName>
        <fullName evidence="2">Uncharacterized protein</fullName>
    </submittedName>
</protein>
<comment type="caution">
    <text evidence="2">The sequence shown here is derived from an EMBL/GenBank/DDBJ whole genome shotgun (WGS) entry which is preliminary data.</text>
</comment>
<evidence type="ECO:0000256" key="1">
    <source>
        <dbReference type="SAM" id="Phobius"/>
    </source>
</evidence>
<sequence length="93" mass="10756">MFGEKSGTINNNDNNNNMRPSAFSNICHLLDIPLLLYGTLIYATNLPFRMYFVFSRSNNTFTHSIKTLATIILSTILKFSFKKLMTMKWKKNP</sequence>
<keyword evidence="1" id="KW-1133">Transmembrane helix</keyword>